<dbReference type="AlphaFoldDB" id="A0AA38FM95"/>
<evidence type="ECO:0008006" key="3">
    <source>
        <dbReference type="Google" id="ProtNLM"/>
    </source>
</evidence>
<sequence>SDGDREIILSKLWELQNHYLLMKPWFPTFNPLTASFTVKPVWIRLPHLSLQFWGKESLTAIDNAL</sequence>
<dbReference type="PANTHER" id="PTHR31286:SF180">
    <property type="entry name" value="OS10G0362600 PROTEIN"/>
    <property type="match status" value="1"/>
</dbReference>
<feature type="non-terminal residue" evidence="1">
    <location>
        <position position="1"/>
    </location>
</feature>
<dbReference type="Proteomes" id="UP000824469">
    <property type="component" value="Unassembled WGS sequence"/>
</dbReference>
<proteinExistence type="predicted"/>
<evidence type="ECO:0000313" key="2">
    <source>
        <dbReference type="Proteomes" id="UP000824469"/>
    </source>
</evidence>
<reference evidence="1 2" key="1">
    <citation type="journal article" date="2021" name="Nat. Plants">
        <title>The Taxus genome provides insights into paclitaxel biosynthesis.</title>
        <authorList>
            <person name="Xiong X."/>
            <person name="Gou J."/>
            <person name="Liao Q."/>
            <person name="Li Y."/>
            <person name="Zhou Q."/>
            <person name="Bi G."/>
            <person name="Li C."/>
            <person name="Du R."/>
            <person name="Wang X."/>
            <person name="Sun T."/>
            <person name="Guo L."/>
            <person name="Liang H."/>
            <person name="Lu P."/>
            <person name="Wu Y."/>
            <person name="Zhang Z."/>
            <person name="Ro D.K."/>
            <person name="Shang Y."/>
            <person name="Huang S."/>
            <person name="Yan J."/>
        </authorList>
    </citation>
    <scope>NUCLEOTIDE SEQUENCE [LARGE SCALE GENOMIC DNA]</scope>
    <source>
        <strain evidence="1">Ta-2019</strain>
    </source>
</reference>
<feature type="non-terminal residue" evidence="1">
    <location>
        <position position="65"/>
    </location>
</feature>
<accession>A0AA38FM95</accession>
<dbReference type="PANTHER" id="PTHR31286">
    <property type="entry name" value="GLYCINE-RICH CELL WALL STRUCTURAL PROTEIN 1.8-LIKE"/>
    <property type="match status" value="1"/>
</dbReference>
<evidence type="ECO:0000313" key="1">
    <source>
        <dbReference type="EMBL" id="KAH9306431.1"/>
    </source>
</evidence>
<gene>
    <name evidence="1" type="ORF">KI387_010835</name>
</gene>
<name>A0AA38FM95_TAXCH</name>
<keyword evidence="2" id="KW-1185">Reference proteome</keyword>
<comment type="caution">
    <text evidence="1">The sequence shown here is derived from an EMBL/GenBank/DDBJ whole genome shotgun (WGS) entry which is preliminary data.</text>
</comment>
<organism evidence="1 2">
    <name type="scientific">Taxus chinensis</name>
    <name type="common">Chinese yew</name>
    <name type="synonym">Taxus wallichiana var. chinensis</name>
    <dbReference type="NCBI Taxonomy" id="29808"/>
    <lineage>
        <taxon>Eukaryota</taxon>
        <taxon>Viridiplantae</taxon>
        <taxon>Streptophyta</taxon>
        <taxon>Embryophyta</taxon>
        <taxon>Tracheophyta</taxon>
        <taxon>Spermatophyta</taxon>
        <taxon>Pinopsida</taxon>
        <taxon>Pinidae</taxon>
        <taxon>Conifers II</taxon>
        <taxon>Cupressales</taxon>
        <taxon>Taxaceae</taxon>
        <taxon>Taxus</taxon>
    </lineage>
</organism>
<protein>
    <recommendedName>
        <fullName evidence="3">DUF4283 domain-containing protein</fullName>
    </recommendedName>
</protein>
<dbReference type="InterPro" id="IPR040256">
    <property type="entry name" value="At4g02000-like"/>
</dbReference>
<dbReference type="EMBL" id="JAHRHJ020000008">
    <property type="protein sequence ID" value="KAH9306431.1"/>
    <property type="molecule type" value="Genomic_DNA"/>
</dbReference>